<name>A0ABT7PMZ5_9BACT</name>
<keyword evidence="2" id="KW-1185">Reference proteome</keyword>
<proteinExistence type="predicted"/>
<dbReference type="Proteomes" id="UP001239462">
    <property type="component" value="Unassembled WGS sequence"/>
</dbReference>
<comment type="caution">
    <text evidence="1">The sequence shown here is derived from an EMBL/GenBank/DDBJ whole genome shotgun (WGS) entry which is preliminary data.</text>
</comment>
<gene>
    <name evidence="1" type="ORF">QTN89_20585</name>
</gene>
<dbReference type="RefSeq" id="WP_289165425.1">
    <property type="nucleotide sequence ID" value="NZ_JASZZN010000017.1"/>
</dbReference>
<dbReference type="EMBL" id="JASZZN010000017">
    <property type="protein sequence ID" value="MDM4017856.1"/>
    <property type="molecule type" value="Genomic_DNA"/>
</dbReference>
<sequence>MQESCDAQRDVVLTEDLIDEINLHKYYLSERAGYDVGWDHAVNDWKQMRANEAQANVQLQTEVERSEKPKNRIGGFFKRLLSKAAMM</sequence>
<protein>
    <recommendedName>
        <fullName evidence="3">DUF2934 domain-containing protein</fullName>
    </recommendedName>
</protein>
<organism evidence="1 2">
    <name type="scientific">Roseiconus lacunae</name>
    <dbReference type="NCBI Taxonomy" id="2605694"/>
    <lineage>
        <taxon>Bacteria</taxon>
        <taxon>Pseudomonadati</taxon>
        <taxon>Planctomycetota</taxon>
        <taxon>Planctomycetia</taxon>
        <taxon>Pirellulales</taxon>
        <taxon>Pirellulaceae</taxon>
        <taxon>Roseiconus</taxon>
    </lineage>
</organism>
<reference evidence="1 2" key="1">
    <citation type="submission" date="2023-06" db="EMBL/GenBank/DDBJ databases">
        <title>Roseiconus lacunae JC819 isolated from Gulf of Mannar region, Tamil Nadu.</title>
        <authorList>
            <person name="Pk S."/>
            <person name="Ch S."/>
            <person name="Ch V.R."/>
        </authorList>
    </citation>
    <scope>NUCLEOTIDE SEQUENCE [LARGE SCALE GENOMIC DNA]</scope>
    <source>
        <strain evidence="1 2">JC819</strain>
    </source>
</reference>
<evidence type="ECO:0000313" key="1">
    <source>
        <dbReference type="EMBL" id="MDM4017856.1"/>
    </source>
</evidence>
<evidence type="ECO:0000313" key="2">
    <source>
        <dbReference type="Proteomes" id="UP001239462"/>
    </source>
</evidence>
<accession>A0ABT7PMZ5</accession>
<evidence type="ECO:0008006" key="3">
    <source>
        <dbReference type="Google" id="ProtNLM"/>
    </source>
</evidence>